<feature type="non-terminal residue" evidence="1">
    <location>
        <position position="1"/>
    </location>
</feature>
<proteinExistence type="predicted"/>
<protein>
    <submittedName>
        <fullName evidence="1">Uncharacterized protein</fullName>
    </submittedName>
</protein>
<organism evidence="1">
    <name type="scientific">Lepeophtheirus salmonis</name>
    <name type="common">Salmon louse</name>
    <name type="synonym">Caligus salmonis</name>
    <dbReference type="NCBI Taxonomy" id="72036"/>
    <lineage>
        <taxon>Eukaryota</taxon>
        <taxon>Metazoa</taxon>
        <taxon>Ecdysozoa</taxon>
        <taxon>Arthropoda</taxon>
        <taxon>Crustacea</taxon>
        <taxon>Multicrustacea</taxon>
        <taxon>Hexanauplia</taxon>
        <taxon>Copepoda</taxon>
        <taxon>Siphonostomatoida</taxon>
        <taxon>Caligidae</taxon>
        <taxon>Lepeophtheirus</taxon>
    </lineage>
</organism>
<accession>A0A0K2UU42</accession>
<name>A0A0K2UU42_LEPSM</name>
<dbReference type="AlphaFoldDB" id="A0A0K2UU42"/>
<sequence length="82" mass="9960">ELCIYILASKTFPFKIKKLCDLKCLFVWRKKNVTVVIFVRKKLNFEWHFYSYDCSQKYIYIPANRFVNAHSFVLHCNEELCN</sequence>
<evidence type="ECO:0000313" key="1">
    <source>
        <dbReference type="EMBL" id="CDW41397.1"/>
    </source>
</evidence>
<dbReference type="EMBL" id="HACA01024036">
    <property type="protein sequence ID" value="CDW41397.1"/>
    <property type="molecule type" value="Transcribed_RNA"/>
</dbReference>
<reference evidence="1" key="1">
    <citation type="submission" date="2014-05" db="EMBL/GenBank/DDBJ databases">
        <authorList>
            <person name="Chronopoulou M."/>
        </authorList>
    </citation>
    <scope>NUCLEOTIDE SEQUENCE</scope>
    <source>
        <tissue evidence="1">Whole organism</tissue>
    </source>
</reference>